<dbReference type="EMBL" id="VHSH01000009">
    <property type="protein sequence ID" value="TQV75891.1"/>
    <property type="molecule type" value="Genomic_DNA"/>
</dbReference>
<comment type="similarity">
    <text evidence="1">Belongs to the TTC38 family.</text>
</comment>
<accession>A0A545TFD4</accession>
<name>A0A545TFD4_9PROT</name>
<dbReference type="InterPro" id="IPR033891">
    <property type="entry name" value="TTC38"/>
</dbReference>
<organism evidence="5 6">
    <name type="scientific">Denitrobaculum tricleocarpae</name>
    <dbReference type="NCBI Taxonomy" id="2591009"/>
    <lineage>
        <taxon>Bacteria</taxon>
        <taxon>Pseudomonadati</taxon>
        <taxon>Pseudomonadota</taxon>
        <taxon>Alphaproteobacteria</taxon>
        <taxon>Rhodospirillales</taxon>
        <taxon>Rhodospirillaceae</taxon>
        <taxon>Denitrobaculum</taxon>
    </lineage>
</organism>
<dbReference type="AlphaFoldDB" id="A0A545TFD4"/>
<proteinExistence type="inferred from homology"/>
<dbReference type="CDD" id="cd05804">
    <property type="entry name" value="StaR_like"/>
    <property type="match status" value="1"/>
</dbReference>
<comment type="caution">
    <text evidence="5">The sequence shown here is derived from an EMBL/GenBank/DDBJ whole genome shotgun (WGS) entry which is preliminary data.</text>
</comment>
<evidence type="ECO:0000256" key="4">
    <source>
        <dbReference type="ARBA" id="ARBA00022803"/>
    </source>
</evidence>
<dbReference type="Proteomes" id="UP000315252">
    <property type="component" value="Unassembled WGS sequence"/>
</dbReference>
<keyword evidence="6" id="KW-1185">Reference proteome</keyword>
<gene>
    <name evidence="5" type="ORF">FKG95_23590</name>
</gene>
<evidence type="ECO:0000313" key="6">
    <source>
        <dbReference type="Proteomes" id="UP000315252"/>
    </source>
</evidence>
<dbReference type="OrthoDB" id="9815900at2"/>
<evidence type="ECO:0000256" key="2">
    <source>
        <dbReference type="ARBA" id="ARBA00019992"/>
    </source>
</evidence>
<dbReference type="RefSeq" id="WP_142898878.1">
    <property type="nucleotide sequence ID" value="NZ_ML660060.1"/>
</dbReference>
<protein>
    <recommendedName>
        <fullName evidence="2">Tetratricopeptide repeat protein 38</fullName>
    </recommendedName>
</protein>
<dbReference type="PANTHER" id="PTHR16263:SF4">
    <property type="entry name" value="TETRATRICOPEPTIDE REPEAT PROTEIN 38"/>
    <property type="match status" value="1"/>
</dbReference>
<evidence type="ECO:0000256" key="3">
    <source>
        <dbReference type="ARBA" id="ARBA00022737"/>
    </source>
</evidence>
<evidence type="ECO:0000313" key="5">
    <source>
        <dbReference type="EMBL" id="TQV75891.1"/>
    </source>
</evidence>
<keyword evidence="4" id="KW-0802">TPR repeat</keyword>
<dbReference type="SUPFAM" id="SSF48452">
    <property type="entry name" value="TPR-like"/>
    <property type="match status" value="2"/>
</dbReference>
<sequence length="448" mass="50022">MSAKDPQGYSLTGANEKASELYAQALTELQCYIDDPVATIDAALAESPNFVMAHCFRAYLHLLASERAAMPEAEASFKAVTPLPANDRETGHIAAIQQFLAGDMQRGINALESVLIDYPLDIVALQTAHLFDFFVGDARSLRDRVARQLPQWSGGITGYHALLGMYAFGLEEMGDYRRAEDYGHQAIDLNTRDAWAQHAVAHVYEMEGRQQQGIDWMESRQVQWSTDNFMSVHNWWHLAMYYLDLGQIERVLNLYDTRIRVERSEVALDMVDASAMLWRLHLRGVELGDRWNEIAKAWSPVAEDAFYAFNDFHAMMAFVGSGNAQDANRVLTAQKARIGKGGSNDAMTAEVGYPLCMALQAFSHGDYARTIELIRPLRTIANRFGGSHAQRDVIDLTLIESAFRDGQHGLARALSNERMALKPTSPLNAKFRRRLAQGTSAQEEASVA</sequence>
<dbReference type="InterPro" id="IPR011990">
    <property type="entry name" value="TPR-like_helical_dom_sf"/>
</dbReference>
<keyword evidence="3" id="KW-0677">Repeat</keyword>
<dbReference type="PANTHER" id="PTHR16263">
    <property type="entry name" value="TETRATRICOPEPTIDE REPEAT PROTEIN 38"/>
    <property type="match status" value="1"/>
</dbReference>
<dbReference type="Gene3D" id="1.25.40.10">
    <property type="entry name" value="Tetratricopeptide repeat domain"/>
    <property type="match status" value="1"/>
</dbReference>
<evidence type="ECO:0000256" key="1">
    <source>
        <dbReference type="ARBA" id="ARBA00005857"/>
    </source>
</evidence>
<reference evidence="5 6" key="1">
    <citation type="submission" date="2019-06" db="EMBL/GenBank/DDBJ databases">
        <title>Whole genome sequence for Rhodospirillaceae sp. R148.</title>
        <authorList>
            <person name="Wang G."/>
        </authorList>
    </citation>
    <scope>NUCLEOTIDE SEQUENCE [LARGE SCALE GENOMIC DNA]</scope>
    <source>
        <strain evidence="5 6">R148</strain>
    </source>
</reference>